<keyword evidence="2" id="KW-1185">Reference proteome</keyword>
<evidence type="ECO:0000313" key="2">
    <source>
        <dbReference type="Proteomes" id="UP000242224"/>
    </source>
</evidence>
<name>A0ABX3MKE1_9RHOB</name>
<gene>
    <name evidence="1" type="ORF">BMG00_11120</name>
</gene>
<reference evidence="1 2" key="1">
    <citation type="submission" date="2016-11" db="EMBL/GenBank/DDBJ databases">
        <title>A multilocus sequence analysis scheme for characterization of bacteria in the genus Thioclava.</title>
        <authorList>
            <person name="Liu Y."/>
            <person name="Shao Z."/>
        </authorList>
    </citation>
    <scope>NUCLEOTIDE SEQUENCE [LARGE SCALE GENOMIC DNA]</scope>
    <source>
        <strain evidence="1 2">11.10-0-13</strain>
    </source>
</reference>
<organism evidence="1 2">
    <name type="scientific">Thioclava marina</name>
    <dbReference type="NCBI Taxonomy" id="1915077"/>
    <lineage>
        <taxon>Bacteria</taxon>
        <taxon>Pseudomonadati</taxon>
        <taxon>Pseudomonadota</taxon>
        <taxon>Alphaproteobacteria</taxon>
        <taxon>Rhodobacterales</taxon>
        <taxon>Paracoccaceae</taxon>
        <taxon>Thioclava</taxon>
    </lineage>
</organism>
<accession>A0ABX3MKE1</accession>
<dbReference type="Proteomes" id="UP000242224">
    <property type="component" value="Unassembled WGS sequence"/>
</dbReference>
<sequence length="85" mass="9664">MPGRGLGSDFYNCQEWLKEKSLPPLTFLVLKKQSGRPSDEGRYNGRKFGDMNDEEIQVMQESCFSYEWSSKVLKALGIEGPSPED</sequence>
<evidence type="ECO:0000313" key="1">
    <source>
        <dbReference type="EMBL" id="OOY11648.1"/>
    </source>
</evidence>
<comment type="caution">
    <text evidence="1">The sequence shown here is derived from an EMBL/GenBank/DDBJ whole genome shotgun (WGS) entry which is preliminary data.</text>
</comment>
<protein>
    <submittedName>
        <fullName evidence="1">Uncharacterized protein</fullName>
    </submittedName>
</protein>
<dbReference type="EMBL" id="MPZS01000002">
    <property type="protein sequence ID" value="OOY11648.1"/>
    <property type="molecule type" value="Genomic_DNA"/>
</dbReference>
<proteinExistence type="predicted"/>